<dbReference type="EMBL" id="JBBPBM010000007">
    <property type="protein sequence ID" value="KAK8575247.1"/>
    <property type="molecule type" value="Genomic_DNA"/>
</dbReference>
<dbReference type="Proteomes" id="UP001472677">
    <property type="component" value="Unassembled WGS sequence"/>
</dbReference>
<name>A0ABR2FAH9_9ROSI</name>
<evidence type="ECO:0000313" key="3">
    <source>
        <dbReference type="Proteomes" id="UP001472677"/>
    </source>
</evidence>
<protein>
    <submittedName>
        <fullName evidence="2">Uncharacterized protein</fullName>
    </submittedName>
</protein>
<feature type="region of interest" description="Disordered" evidence="1">
    <location>
        <begin position="50"/>
        <end position="136"/>
    </location>
</feature>
<evidence type="ECO:0000256" key="1">
    <source>
        <dbReference type="SAM" id="MobiDB-lite"/>
    </source>
</evidence>
<comment type="caution">
    <text evidence="2">The sequence shown here is derived from an EMBL/GenBank/DDBJ whole genome shotgun (WGS) entry which is preliminary data.</text>
</comment>
<proteinExistence type="predicted"/>
<reference evidence="2 3" key="1">
    <citation type="journal article" date="2024" name="G3 (Bethesda)">
        <title>Genome assembly of Hibiscus sabdariffa L. provides insights into metabolisms of medicinal natural products.</title>
        <authorList>
            <person name="Kim T."/>
        </authorList>
    </citation>
    <scope>NUCLEOTIDE SEQUENCE [LARGE SCALE GENOMIC DNA]</scope>
    <source>
        <strain evidence="2">TK-2024</strain>
        <tissue evidence="2">Old leaves</tissue>
    </source>
</reference>
<accession>A0ABR2FAH9</accession>
<feature type="compositionally biased region" description="Low complexity" evidence="1">
    <location>
        <begin position="122"/>
        <end position="135"/>
    </location>
</feature>
<organism evidence="2 3">
    <name type="scientific">Hibiscus sabdariffa</name>
    <name type="common">roselle</name>
    <dbReference type="NCBI Taxonomy" id="183260"/>
    <lineage>
        <taxon>Eukaryota</taxon>
        <taxon>Viridiplantae</taxon>
        <taxon>Streptophyta</taxon>
        <taxon>Embryophyta</taxon>
        <taxon>Tracheophyta</taxon>
        <taxon>Spermatophyta</taxon>
        <taxon>Magnoliopsida</taxon>
        <taxon>eudicotyledons</taxon>
        <taxon>Gunneridae</taxon>
        <taxon>Pentapetalae</taxon>
        <taxon>rosids</taxon>
        <taxon>malvids</taxon>
        <taxon>Malvales</taxon>
        <taxon>Malvaceae</taxon>
        <taxon>Malvoideae</taxon>
        <taxon>Hibiscus</taxon>
    </lineage>
</organism>
<evidence type="ECO:0000313" key="2">
    <source>
        <dbReference type="EMBL" id="KAK8575247.1"/>
    </source>
</evidence>
<sequence>MMKNQIHELRVPDLALQYSPRHTCWLEVHKLYNWVPVARPFSSLASAITASTSSTTSRRQGVEGRIGPPGGGEVDPTCVNAACTGTRGGQQGRTGPSRGGEMDPLAPAFGRTTPPRGGEVDPSISSSYKPTSPSPIAQVSIHTNKATSRWRGYC</sequence>
<gene>
    <name evidence="2" type="ORF">V6N12_062923</name>
</gene>
<keyword evidence="3" id="KW-1185">Reference proteome</keyword>